<accession>A0A914Z258</accession>
<feature type="domain" description="EB" evidence="1">
    <location>
        <begin position="157"/>
        <end position="208"/>
    </location>
</feature>
<organism evidence="2 3">
    <name type="scientific">Panagrolaimus superbus</name>
    <dbReference type="NCBI Taxonomy" id="310955"/>
    <lineage>
        <taxon>Eukaryota</taxon>
        <taxon>Metazoa</taxon>
        <taxon>Ecdysozoa</taxon>
        <taxon>Nematoda</taxon>
        <taxon>Chromadorea</taxon>
        <taxon>Rhabditida</taxon>
        <taxon>Tylenchina</taxon>
        <taxon>Panagrolaimomorpha</taxon>
        <taxon>Panagrolaimoidea</taxon>
        <taxon>Panagrolaimidae</taxon>
        <taxon>Panagrolaimus</taxon>
    </lineage>
</organism>
<dbReference type="Pfam" id="PF01683">
    <property type="entry name" value="EB"/>
    <property type="match status" value="2"/>
</dbReference>
<evidence type="ECO:0000259" key="1">
    <source>
        <dbReference type="Pfam" id="PF01683"/>
    </source>
</evidence>
<keyword evidence="2" id="KW-1185">Reference proteome</keyword>
<dbReference type="PANTHER" id="PTHR46339:SF7">
    <property type="entry name" value="BPTI_KUNITZ INHIBITOR DOMAIN-CONTAINING PROTEIN"/>
    <property type="match status" value="1"/>
</dbReference>
<dbReference type="PANTHER" id="PTHR46339">
    <property type="entry name" value="PROTEIN CBG15282-RELATED"/>
    <property type="match status" value="1"/>
</dbReference>
<dbReference type="AlphaFoldDB" id="A0A914Z258"/>
<protein>
    <submittedName>
        <fullName evidence="3">EB domain-containing protein</fullName>
    </submittedName>
</protein>
<dbReference type="WBParaSite" id="PSU_v2.g6168.t1">
    <property type="protein sequence ID" value="PSU_v2.g6168.t1"/>
    <property type="gene ID" value="PSU_v2.g6168"/>
</dbReference>
<feature type="domain" description="EB" evidence="1">
    <location>
        <begin position="102"/>
        <end position="153"/>
    </location>
</feature>
<reference evidence="3" key="1">
    <citation type="submission" date="2022-11" db="UniProtKB">
        <authorList>
            <consortium name="WormBaseParasite"/>
        </authorList>
    </citation>
    <scope>IDENTIFICATION</scope>
</reference>
<evidence type="ECO:0000313" key="3">
    <source>
        <dbReference type="WBParaSite" id="PSU_v2.g6168.t1"/>
    </source>
</evidence>
<dbReference type="Proteomes" id="UP000887577">
    <property type="component" value="Unplaced"/>
</dbReference>
<proteinExistence type="predicted"/>
<evidence type="ECO:0000313" key="2">
    <source>
        <dbReference type="Proteomes" id="UP000887577"/>
    </source>
</evidence>
<sequence length="477" mass="50652">MGCPNSQVAFKDPITSAPKICTAAAQNCPVGYFCQFSTTNNQFQCCGMDGGCPNDQVSFIGISGEPQTCVMGQSTCPTGFSCQRTLTGSQICCTTGNSAETCTDGQVNVDGVCLKKMKLHEVCMNPAQCPENGDCDEGKCVCNKEFNEVNDKCLRECAIDEVRVKEECLKRVSVDKECIDSIQCQGGSSCEEGICKCPAAYHNIGGVCTKVSSRPDGKKGTAKKDDVCPMSGQVAFYEPRTKQIRICIPSKSNCPKGYTCQHSPTLSKNICCGRAATSPASKGTVKGTEAVGKSRPTSSRTTFAGKQDVCERGSAYLVNGVPQTCTSTTCPSGYKCQFSRKAKNYYCCSKTNSAAAHGCPSGTALLFPSTGTPVQCSNVGANSCPSGYACVKNTKNGNYQCCTTGTAASALHKLSSRKDDVRNNASGCPSYQVQVQRVVNGRVVKRCENSCPPHQVAVRGICRDVHQSDDPIPINDE</sequence>
<dbReference type="InterPro" id="IPR053014">
    <property type="entry name" value="Cuticle_assoc_divergent"/>
</dbReference>
<dbReference type="InterPro" id="IPR028150">
    <property type="entry name" value="Lustrin_cystein"/>
</dbReference>
<dbReference type="Pfam" id="PF14625">
    <property type="entry name" value="Lustrin_cystein"/>
    <property type="match status" value="5"/>
</dbReference>
<dbReference type="InterPro" id="IPR006150">
    <property type="entry name" value="Cys_repeat_1"/>
</dbReference>
<dbReference type="InterPro" id="IPR006149">
    <property type="entry name" value="EB_dom"/>
</dbReference>
<name>A0A914Z258_9BILA</name>
<dbReference type="SMART" id="SM00289">
    <property type="entry name" value="WR1"/>
    <property type="match status" value="6"/>
</dbReference>